<organism evidence="2">
    <name type="scientific">Schlesneria paludicola</name>
    <dbReference type="NCBI Taxonomy" id="360056"/>
    <lineage>
        <taxon>Bacteria</taxon>
        <taxon>Pseudomonadati</taxon>
        <taxon>Planctomycetota</taxon>
        <taxon>Planctomycetia</taxon>
        <taxon>Planctomycetales</taxon>
        <taxon>Planctomycetaceae</taxon>
        <taxon>Schlesneria</taxon>
    </lineage>
</organism>
<feature type="transmembrane region" description="Helical" evidence="1">
    <location>
        <begin position="353"/>
        <end position="370"/>
    </location>
</feature>
<feature type="transmembrane region" description="Helical" evidence="1">
    <location>
        <begin position="376"/>
        <end position="400"/>
    </location>
</feature>
<feature type="transmembrane region" description="Helical" evidence="1">
    <location>
        <begin position="407"/>
        <end position="428"/>
    </location>
</feature>
<keyword evidence="1" id="KW-0472">Membrane</keyword>
<feature type="transmembrane region" description="Helical" evidence="1">
    <location>
        <begin position="152"/>
        <end position="171"/>
    </location>
</feature>
<reference evidence="2" key="1">
    <citation type="journal article" date="2020" name="mSystems">
        <title>Genome- and Community-Level Interaction Insights into Carbon Utilization and Element Cycling Functions of Hydrothermarchaeota in Hydrothermal Sediment.</title>
        <authorList>
            <person name="Zhou Z."/>
            <person name="Liu Y."/>
            <person name="Xu W."/>
            <person name="Pan J."/>
            <person name="Luo Z.H."/>
            <person name="Li M."/>
        </authorList>
    </citation>
    <scope>NUCLEOTIDE SEQUENCE [LARGE SCALE GENOMIC DNA]</scope>
    <source>
        <strain evidence="2">SpSt-508</strain>
    </source>
</reference>
<protein>
    <recommendedName>
        <fullName evidence="3">Glycosyltransferase RgtA/B/C/D-like domain-containing protein</fullName>
    </recommendedName>
</protein>
<evidence type="ECO:0000256" key="1">
    <source>
        <dbReference type="SAM" id="Phobius"/>
    </source>
</evidence>
<sequence length="678" mass="74652">MPEERPAADQPVLKDFHRSAWLLILAALVVHATVILRAEPLQSANDRSRWCTVWSLLNRGTYQIDEIRQRPGWNTIDLVRIDGHFYSTKPPLMATWVAGVTWLVCRVTGWTLETHLQSVHGVVLLLVNALPFAAGLVLLARMLARQSHSAWAALYVLITAAFGTLVSPFLATLNNHTVAAAGVMAALACWWHAERLAAAAAHGDHAAAANATVRPPWLLYGLWGLAAGWAACHDLPAAAVAAWMAVLAARRHWKAACCGFLPGSLVPIAAFLIINHVATGSILPAYAGYGGANYRFVHEGIPSYWVQPQGVDRNLDPPATYLFHCLLGHHGWFSLTPVFLLGMWGVRTAGWKSWTVSTLVLSAVVLGFYLTRTENYNYGGVSCGLRWAVFLTPLWVWALLPACEQLAGFWGGRTLAALLLLASLYSAWEPAGRAWQQPWLFRVLEQAGWIDYRDVPPDLPRPLYSWLAELPEAGSPAWIEFERASPIGGEERLRVQLSGEQTVGARNCAVVDISRTRDGELFSTRRLLVDRAAFQAGQPPAACLVWTDPHVTAHQQQSDLALFRGLPKLQPYRAGFVRYLKTGLRGDALPCQRAAAQVGHSIRPGEPLQRYRCDVWLCAEVPFGTARIEWTVSTADGGTEVQHEAWQVADCFPPVAPTSPVTIDRLPPFRKQHGQAVR</sequence>
<feature type="transmembrane region" description="Helical" evidence="1">
    <location>
        <begin position="92"/>
        <end position="112"/>
    </location>
</feature>
<gene>
    <name evidence="2" type="ORF">ENS64_09485</name>
</gene>
<keyword evidence="1" id="KW-1133">Transmembrane helix</keyword>
<feature type="transmembrane region" description="Helical" evidence="1">
    <location>
        <begin position="118"/>
        <end position="140"/>
    </location>
</feature>
<accession>A0A7C4LNG2</accession>
<feature type="transmembrane region" description="Helical" evidence="1">
    <location>
        <begin position="255"/>
        <end position="274"/>
    </location>
</feature>
<comment type="caution">
    <text evidence="2">The sequence shown here is derived from an EMBL/GenBank/DDBJ whole genome shotgun (WGS) entry which is preliminary data.</text>
</comment>
<name>A0A7C4LNG2_9PLAN</name>
<evidence type="ECO:0008006" key="3">
    <source>
        <dbReference type="Google" id="ProtNLM"/>
    </source>
</evidence>
<feature type="transmembrane region" description="Helical" evidence="1">
    <location>
        <begin position="20"/>
        <end position="38"/>
    </location>
</feature>
<dbReference type="AlphaFoldDB" id="A0A7C4LNG2"/>
<dbReference type="EMBL" id="DSVQ01000012">
    <property type="protein sequence ID" value="HGT39477.1"/>
    <property type="molecule type" value="Genomic_DNA"/>
</dbReference>
<proteinExistence type="predicted"/>
<feature type="transmembrane region" description="Helical" evidence="1">
    <location>
        <begin position="222"/>
        <end position="248"/>
    </location>
</feature>
<keyword evidence="1" id="KW-0812">Transmembrane</keyword>
<evidence type="ECO:0000313" key="2">
    <source>
        <dbReference type="EMBL" id="HGT39477.1"/>
    </source>
</evidence>